<dbReference type="SMART" id="SM00320">
    <property type="entry name" value="WD40"/>
    <property type="match status" value="7"/>
</dbReference>
<accession>A0A4D9DDH0</accession>
<reference evidence="5 6" key="1">
    <citation type="submission" date="2019-01" db="EMBL/GenBank/DDBJ databases">
        <title>Nuclear Genome Assembly of the Microalgal Biofuel strain Nannochloropsis salina CCMP1776.</title>
        <authorList>
            <person name="Hovde B."/>
        </authorList>
    </citation>
    <scope>NUCLEOTIDE SEQUENCE [LARGE SCALE GENOMIC DNA]</scope>
    <source>
        <strain evidence="5 6">CCMP1776</strain>
    </source>
</reference>
<dbReference type="AlphaFoldDB" id="A0A4D9DDH0"/>
<dbReference type="PRINTS" id="PR00320">
    <property type="entry name" value="GPROTEINBRPT"/>
</dbReference>
<dbReference type="PANTHER" id="PTHR44019">
    <property type="entry name" value="WD REPEAT-CONTAINING PROTEIN 55"/>
    <property type="match status" value="1"/>
</dbReference>
<feature type="region of interest" description="Disordered" evidence="4">
    <location>
        <begin position="436"/>
        <end position="510"/>
    </location>
</feature>
<feature type="repeat" description="WD" evidence="3">
    <location>
        <begin position="149"/>
        <end position="190"/>
    </location>
</feature>
<feature type="repeat" description="WD" evidence="3">
    <location>
        <begin position="65"/>
        <end position="97"/>
    </location>
</feature>
<feature type="region of interest" description="Disordered" evidence="4">
    <location>
        <begin position="323"/>
        <end position="350"/>
    </location>
</feature>
<sequence length="575" mass="63052">MVITSSSLLDADELVTPELERTFRGHRAGVLSLAFSPTIKQLASGVEDGTVHVWHFKPEQRAFRYPGHKGPVHSVQYSSSGRYLASGGEDAIVKLWEPSARGRALVLKNHSRAVRSVAFSADNRLLLTGSDDKTVKIISLHDRRFRGSLQGHSHWVRSATFSPDALMAASGSEDRTVRLWDVQNRECLGVLTEAKDAVCSVAFHPDGACLAAGGRDRCLRIWDTRTQDLVQQYAPAHAESINSVAFHSSGNFVLTSSQDGTLKVWDVREARLLFTVHGHRGRIAQAAFSPDADSSLFASAGMQDRTVMVWRSNLAPYNRVRTTVTAKKPDADRPFSSSTSPAPHARPPYMPQRYAYAHNNEMNVPVPAYQRPSPVAGRDQYWETEEREGGQLSAFSRNRGEPQRGGQADTSKAWQQDYVVDYHVEKPSAPPLLAEVEEQETGEEERARTAVPTAAPASSFPGMHQDSSSQGRVKAQAASGAGWQRKAREKLGGSGHGGAEEGERDFSPTHVTRTLSLLADRMRTIEETLEKLSLGPGVGKNDVLSGDDVPTRAGCRQEHSDSRDSNDEVYHVIAE</sequence>
<dbReference type="InterPro" id="IPR050505">
    <property type="entry name" value="WDR55/POC1"/>
</dbReference>
<dbReference type="OrthoDB" id="10264588at2759"/>
<dbReference type="Gene3D" id="2.130.10.10">
    <property type="entry name" value="YVTN repeat-like/Quinoprotein amine dehydrogenase"/>
    <property type="match status" value="3"/>
</dbReference>
<dbReference type="InterPro" id="IPR015943">
    <property type="entry name" value="WD40/YVTN_repeat-like_dom_sf"/>
</dbReference>
<gene>
    <name evidence="5" type="ORF">NSK_000956</name>
</gene>
<dbReference type="InterPro" id="IPR019775">
    <property type="entry name" value="WD40_repeat_CS"/>
</dbReference>
<proteinExistence type="predicted"/>
<feature type="compositionally biased region" description="Basic and acidic residues" evidence="4">
    <location>
        <begin position="498"/>
        <end position="507"/>
    </location>
</feature>
<feature type="region of interest" description="Disordered" evidence="4">
    <location>
        <begin position="534"/>
        <end position="575"/>
    </location>
</feature>
<name>A0A4D9DDH0_9STRA</name>
<dbReference type="SUPFAM" id="SSF50978">
    <property type="entry name" value="WD40 repeat-like"/>
    <property type="match status" value="1"/>
</dbReference>
<dbReference type="PROSITE" id="PS50082">
    <property type="entry name" value="WD_REPEATS_2"/>
    <property type="match status" value="7"/>
</dbReference>
<protein>
    <submittedName>
        <fullName evidence="5">Uncharacterized protein</fullName>
    </submittedName>
</protein>
<feature type="repeat" description="WD" evidence="3">
    <location>
        <begin position="23"/>
        <end position="64"/>
    </location>
</feature>
<dbReference type="InterPro" id="IPR036322">
    <property type="entry name" value="WD40_repeat_dom_sf"/>
</dbReference>
<feature type="repeat" description="WD" evidence="3">
    <location>
        <begin position="234"/>
        <end position="275"/>
    </location>
</feature>
<dbReference type="InterPro" id="IPR001680">
    <property type="entry name" value="WD40_rpt"/>
</dbReference>
<evidence type="ECO:0000313" key="6">
    <source>
        <dbReference type="Proteomes" id="UP000355283"/>
    </source>
</evidence>
<evidence type="ECO:0000256" key="4">
    <source>
        <dbReference type="SAM" id="MobiDB-lite"/>
    </source>
</evidence>
<feature type="compositionally biased region" description="Basic and acidic residues" evidence="4">
    <location>
        <begin position="555"/>
        <end position="575"/>
    </location>
</feature>
<organism evidence="5 6">
    <name type="scientific">Nannochloropsis salina CCMP1776</name>
    <dbReference type="NCBI Taxonomy" id="1027361"/>
    <lineage>
        <taxon>Eukaryota</taxon>
        <taxon>Sar</taxon>
        <taxon>Stramenopiles</taxon>
        <taxon>Ochrophyta</taxon>
        <taxon>Eustigmatophyceae</taxon>
        <taxon>Eustigmatales</taxon>
        <taxon>Monodopsidaceae</taxon>
        <taxon>Microchloropsis</taxon>
        <taxon>Microchloropsis salina</taxon>
    </lineage>
</organism>
<comment type="caution">
    <text evidence="5">The sequence shown here is derived from an EMBL/GenBank/DDBJ whole genome shotgun (WGS) entry which is preliminary data.</text>
</comment>
<evidence type="ECO:0000313" key="5">
    <source>
        <dbReference type="EMBL" id="TFJ87605.1"/>
    </source>
</evidence>
<dbReference type="Pfam" id="PF00400">
    <property type="entry name" value="WD40"/>
    <property type="match status" value="7"/>
</dbReference>
<dbReference type="CDD" id="cd00200">
    <property type="entry name" value="WD40"/>
    <property type="match status" value="1"/>
</dbReference>
<keyword evidence="2" id="KW-0677">Repeat</keyword>
<keyword evidence="6" id="KW-1185">Reference proteome</keyword>
<dbReference type="PROSITE" id="PS00678">
    <property type="entry name" value="WD_REPEATS_1"/>
    <property type="match status" value="3"/>
</dbReference>
<dbReference type="PANTHER" id="PTHR44019:SF8">
    <property type="entry name" value="POC1 CENTRIOLAR PROTEIN HOMOLOG"/>
    <property type="match status" value="1"/>
</dbReference>
<evidence type="ECO:0000256" key="2">
    <source>
        <dbReference type="ARBA" id="ARBA00022737"/>
    </source>
</evidence>
<feature type="repeat" description="WD" evidence="3">
    <location>
        <begin position="276"/>
        <end position="310"/>
    </location>
</feature>
<evidence type="ECO:0000256" key="1">
    <source>
        <dbReference type="ARBA" id="ARBA00022574"/>
    </source>
</evidence>
<dbReference type="InterPro" id="IPR020472">
    <property type="entry name" value="WD40_PAC1"/>
</dbReference>
<feature type="repeat" description="WD" evidence="3">
    <location>
        <begin position="191"/>
        <end position="232"/>
    </location>
</feature>
<evidence type="ECO:0000256" key="3">
    <source>
        <dbReference type="PROSITE-ProRule" id="PRU00221"/>
    </source>
</evidence>
<feature type="repeat" description="WD" evidence="3">
    <location>
        <begin position="107"/>
        <end position="148"/>
    </location>
</feature>
<feature type="compositionally biased region" description="Low complexity" evidence="4">
    <location>
        <begin position="449"/>
        <end position="459"/>
    </location>
</feature>
<dbReference type="Proteomes" id="UP000355283">
    <property type="component" value="Unassembled WGS sequence"/>
</dbReference>
<keyword evidence="1 3" id="KW-0853">WD repeat</keyword>
<feature type="region of interest" description="Disordered" evidence="4">
    <location>
        <begin position="382"/>
        <end position="412"/>
    </location>
</feature>
<dbReference type="PROSITE" id="PS50294">
    <property type="entry name" value="WD_REPEATS_REGION"/>
    <property type="match status" value="6"/>
</dbReference>
<dbReference type="EMBL" id="SDOX01000005">
    <property type="protein sequence ID" value="TFJ87605.1"/>
    <property type="molecule type" value="Genomic_DNA"/>
</dbReference>